<dbReference type="InterPro" id="IPR004283">
    <property type="entry name" value="Lef-2"/>
</dbReference>
<evidence type="ECO:0000313" key="1">
    <source>
        <dbReference type="EMBL" id="AKN81016.1"/>
    </source>
</evidence>
<protein>
    <submittedName>
        <fullName evidence="1">Late expression factor 2</fullName>
    </submittedName>
</protein>
<dbReference type="KEGG" id="vg:40526766"/>
<dbReference type="Pfam" id="PF03041">
    <property type="entry name" value="Baculo_LEF-2"/>
    <property type="match status" value="1"/>
</dbReference>
<sequence length="220" mass="24491">MENVLSKVPIVWNPSDEVSSIDKTAWYLIDPDDFIDKLIITPYTVFENGGSFVKLSGLRLFMLMTTPIAAAETAGILSALSDKKRSKRNICMKTCEASDKCGFVAFLLTKLNVPPCIKKFLNELKETNKPRGGMYRKRFIVNCYIINVVSCVKCNNKCLLSALTNFYMGDAKCVGELMHLMVKSQNAYKPPNCIKIKTIDKLCPSFAGGQCKGANPICNY</sequence>
<gene>
    <name evidence="1" type="primary">lef-2</name>
</gene>
<dbReference type="EMBL" id="KP763670">
    <property type="protein sequence ID" value="AKN81016.1"/>
    <property type="molecule type" value="Genomic_DNA"/>
</dbReference>
<reference evidence="1 2" key="1">
    <citation type="submission" date="2015-02" db="EMBL/GenBank/DDBJ databases">
        <title>Complete genome of a baculovirus isolated from a medical interest larvae: lLonomia obliqua (Lepidoptera: Saturniidae).</title>
        <authorList>
            <person name="Clara A.-S.W."/>
            <person name="Daniel A.-A.M.P."/>
            <person name="Miguel A.S."/>
            <person name="Jhon F.E.A."/>
            <person name="Fabricio M.S."/>
            <person name="Jose W.L.C."/>
            <person name="Bergmann R.M."/>
            <person name="Fernando M.L."/>
        </authorList>
    </citation>
    <scope>NUCLEOTIDE SEQUENCE [LARGE SCALE GENOMIC DNA]</scope>
    <source>
        <strain evidence="1">SP/2000</strain>
    </source>
</reference>
<dbReference type="GeneID" id="40526766"/>
<evidence type="ECO:0000313" key="2">
    <source>
        <dbReference type="Proteomes" id="UP000297030"/>
    </source>
</evidence>
<accession>A0A126FC89</accession>
<dbReference type="RefSeq" id="YP_009666496.1">
    <property type="nucleotide sequence ID" value="NC_043520.1"/>
</dbReference>
<dbReference type="Proteomes" id="UP000297030">
    <property type="component" value="Segment"/>
</dbReference>
<keyword evidence="2" id="KW-1185">Reference proteome</keyword>
<name>A0A126FC89_9ABAC</name>
<organism evidence="1 2">
    <name type="scientific">Lonomia obliqua multiple nucleopolyhedrovirus</name>
    <dbReference type="NCBI Taxonomy" id="134394"/>
    <lineage>
        <taxon>Viruses</taxon>
        <taxon>Viruses incertae sedis</taxon>
        <taxon>Naldaviricetes</taxon>
        <taxon>Lefavirales</taxon>
        <taxon>Baculoviridae</taxon>
        <taxon>Alphabaculovirus</taxon>
        <taxon>Alphabaculovirus lonobliquae</taxon>
        <taxon>Lonomia obliqua nucleopolyhedrovirus</taxon>
    </lineage>
</organism>
<dbReference type="GO" id="GO:0019083">
    <property type="term" value="P:viral transcription"/>
    <property type="evidence" value="ECO:0007669"/>
    <property type="project" value="InterPro"/>
</dbReference>
<proteinExistence type="predicted"/>